<proteinExistence type="predicted"/>
<organism evidence="2 3">
    <name type="scientific">Luteolibacter flavescens</name>
    <dbReference type="NCBI Taxonomy" id="1859460"/>
    <lineage>
        <taxon>Bacteria</taxon>
        <taxon>Pseudomonadati</taxon>
        <taxon>Verrucomicrobiota</taxon>
        <taxon>Verrucomicrobiia</taxon>
        <taxon>Verrucomicrobiales</taxon>
        <taxon>Verrucomicrobiaceae</taxon>
        <taxon>Luteolibacter</taxon>
    </lineage>
</organism>
<dbReference type="Gene3D" id="3.30.70.2700">
    <property type="match status" value="1"/>
</dbReference>
<dbReference type="InterPro" id="IPR036188">
    <property type="entry name" value="FAD/NAD-bd_sf"/>
</dbReference>
<evidence type="ECO:0000313" key="2">
    <source>
        <dbReference type="EMBL" id="MCW1884233.1"/>
    </source>
</evidence>
<evidence type="ECO:0000259" key="1">
    <source>
        <dbReference type="Pfam" id="PF21688"/>
    </source>
</evidence>
<dbReference type="PANTHER" id="PTHR42842">
    <property type="entry name" value="FAD/NAD(P)-BINDING OXIDOREDUCTASE"/>
    <property type="match status" value="1"/>
</dbReference>
<keyword evidence="3" id="KW-1185">Reference proteome</keyword>
<comment type="caution">
    <text evidence="2">The sequence shown here is derived from an EMBL/GenBank/DDBJ whole genome shotgun (WGS) entry which is preliminary data.</text>
</comment>
<dbReference type="Gene3D" id="3.50.50.60">
    <property type="entry name" value="FAD/NAD(P)-binding domain"/>
    <property type="match status" value="2"/>
</dbReference>
<dbReference type="SUPFAM" id="SSF51905">
    <property type="entry name" value="FAD/NAD(P)-binding domain"/>
    <property type="match status" value="1"/>
</dbReference>
<accession>A0ABT3FKY4</accession>
<dbReference type="PANTHER" id="PTHR42842:SF3">
    <property type="entry name" value="FAD_NAD(P)-BINDING OXIDOREDUCTASE FAMILY PROTEIN"/>
    <property type="match status" value="1"/>
</dbReference>
<dbReference type="InterPro" id="IPR049516">
    <property type="entry name" value="FAD-depend_C"/>
</dbReference>
<dbReference type="PIRSF" id="PIRSF038984">
    <property type="entry name" value="FAD_binding_protein"/>
    <property type="match status" value="1"/>
</dbReference>
<dbReference type="EMBL" id="JAPDDS010000003">
    <property type="protein sequence ID" value="MCW1884233.1"/>
    <property type="molecule type" value="Genomic_DNA"/>
</dbReference>
<reference evidence="2 3" key="1">
    <citation type="submission" date="2022-10" db="EMBL/GenBank/DDBJ databases">
        <title>Luteolibacter flavescens strain MCCC 1K03193, whole genome shotgun sequencing project.</title>
        <authorList>
            <person name="Zhao G."/>
            <person name="Shen L."/>
        </authorList>
    </citation>
    <scope>NUCLEOTIDE SEQUENCE [LARGE SCALE GENOMIC DNA]</scope>
    <source>
        <strain evidence="2 3">MCCC 1K03193</strain>
    </source>
</reference>
<gene>
    <name evidence="2" type="ORF">OKA04_05785</name>
</gene>
<dbReference type="Proteomes" id="UP001207930">
    <property type="component" value="Unassembled WGS sequence"/>
</dbReference>
<dbReference type="Pfam" id="PF21688">
    <property type="entry name" value="FAD-depend_C"/>
    <property type="match status" value="1"/>
</dbReference>
<protein>
    <submittedName>
        <fullName evidence="2">FAD-dependent oxidoreductase</fullName>
    </submittedName>
</protein>
<dbReference type="RefSeq" id="WP_264500194.1">
    <property type="nucleotide sequence ID" value="NZ_JAPDDS010000003.1"/>
</dbReference>
<feature type="domain" description="FAD-dependent protein C-terminal" evidence="1">
    <location>
        <begin position="270"/>
        <end position="470"/>
    </location>
</feature>
<dbReference type="PRINTS" id="PR00419">
    <property type="entry name" value="ADXRDTASE"/>
</dbReference>
<name>A0ABT3FKY4_9BACT</name>
<dbReference type="InterPro" id="IPR028348">
    <property type="entry name" value="FAD-binding_protein"/>
</dbReference>
<evidence type="ECO:0000313" key="3">
    <source>
        <dbReference type="Proteomes" id="UP001207930"/>
    </source>
</evidence>
<sequence>MIETLDLILPLDASEDEVAWKAAAAKKLGVPASRVTGVRLLKHSLDARQRAVKVQLRLEVAVDVPLPAEIVPTWSTPPLPANARTAVIVGCGPAGMFAALHCLERGIKPIVLERGKDASARRFDLAPILRQGVVIEDSNYCFGEGGAGTFSDGKLYTRATKRGPVARVYEILVAHGAPQRILTDAHPHIGSNLLPNVVKAMRASILEGGGEVRFQTKVVDFIVDGDCLRGVITAEGEEITGDAVVLATGHSARDIYRLLAEKKILLERKPFAVGVRIEHPQPFIDAQQYHLKKDEERPDLLPAARYAVATKIDDRGVHSFCMCPGGFIVPASTENDEVVVNGMSLARRDSPFANSGLVVTVEPEDTDSFSKEHGVLSGIAFQKALEVAAKQAGGGGQVAPGQRVADFLVNKVSADLPKTSYFPGGKSSPLHEILPKGIVRRMQTGLKLFDRKIRGYAGQEALLLGFETRTSSPVRIPRRDDTLEHPEVRGLYPCGEGAGYAGGIVSAALDGMRVAEAL</sequence>